<dbReference type="Proteomes" id="UP000321580">
    <property type="component" value="Unassembled WGS sequence"/>
</dbReference>
<keyword evidence="1" id="KW-0732">Signal</keyword>
<protein>
    <submittedName>
        <fullName evidence="2">TraB/GumN family protein</fullName>
    </submittedName>
</protein>
<accession>A0A5C6RZG7</accession>
<dbReference type="InterPro" id="IPR002816">
    <property type="entry name" value="TraB/PrgY/GumN_fam"/>
</dbReference>
<feature type="signal peptide" evidence="1">
    <location>
        <begin position="1"/>
        <end position="19"/>
    </location>
</feature>
<dbReference type="InterPro" id="IPR047111">
    <property type="entry name" value="YbaP-like"/>
</dbReference>
<evidence type="ECO:0000313" key="3">
    <source>
        <dbReference type="Proteomes" id="UP000321580"/>
    </source>
</evidence>
<name>A0A5C6RZG7_9BACT</name>
<sequence>MKYFAILLALAFSSISAWAQPGSAAYAPAPEEKALLWEISGQGLQQPSYLYGTIHMIGKDDFFLTEATQEAFGQVGHVTFEINMEDMTDFSKLMPLLMKAFMVGDTTLEDLLTQEEYARVSDHFATIGLPMMFVNRIKPMFLSVMGGDEAMSMDPNASSEVVSYEMEFMKMAQEREMTIGGLETAEYQMSMFDSIPYSVQAKMLMESIDAGGGVGGDQFAEMVKMYKEQDIYAMQDMMDEEGGIAGYEDLLLVQRNRNWIPVMAEMMKVQPTFFAVGAGHLGGEEGVIALLREAGYQVEPVK</sequence>
<proteinExistence type="predicted"/>
<dbReference type="Pfam" id="PF01963">
    <property type="entry name" value="TraB_PrgY_gumN"/>
    <property type="match status" value="1"/>
</dbReference>
<organism evidence="2 3">
    <name type="scientific">Phaeodactylibacter luteus</name>
    <dbReference type="NCBI Taxonomy" id="1564516"/>
    <lineage>
        <taxon>Bacteria</taxon>
        <taxon>Pseudomonadati</taxon>
        <taxon>Bacteroidota</taxon>
        <taxon>Saprospiria</taxon>
        <taxon>Saprospirales</taxon>
        <taxon>Haliscomenobacteraceae</taxon>
        <taxon>Phaeodactylibacter</taxon>
    </lineage>
</organism>
<dbReference type="OrthoDB" id="9798714at2"/>
<feature type="chain" id="PRO_5022733825" evidence="1">
    <location>
        <begin position="20"/>
        <end position="302"/>
    </location>
</feature>
<dbReference type="PANTHER" id="PTHR40590">
    <property type="entry name" value="CYTOPLASMIC PROTEIN-RELATED"/>
    <property type="match status" value="1"/>
</dbReference>
<dbReference type="AlphaFoldDB" id="A0A5C6RZG7"/>
<dbReference type="PANTHER" id="PTHR40590:SF1">
    <property type="entry name" value="CYTOPLASMIC PROTEIN"/>
    <property type="match status" value="1"/>
</dbReference>
<evidence type="ECO:0000313" key="2">
    <source>
        <dbReference type="EMBL" id="TXB67681.1"/>
    </source>
</evidence>
<reference evidence="2 3" key="1">
    <citation type="submission" date="2019-08" db="EMBL/GenBank/DDBJ databases">
        <title>Genome of Phaeodactylibacter luteus.</title>
        <authorList>
            <person name="Bowman J.P."/>
        </authorList>
    </citation>
    <scope>NUCLEOTIDE SEQUENCE [LARGE SCALE GENOMIC DNA]</scope>
    <source>
        <strain evidence="2 3">KCTC 42180</strain>
    </source>
</reference>
<keyword evidence="3" id="KW-1185">Reference proteome</keyword>
<gene>
    <name evidence="2" type="ORF">FRY97_04020</name>
</gene>
<comment type="caution">
    <text evidence="2">The sequence shown here is derived from an EMBL/GenBank/DDBJ whole genome shotgun (WGS) entry which is preliminary data.</text>
</comment>
<dbReference type="EMBL" id="VOOR01000006">
    <property type="protein sequence ID" value="TXB67681.1"/>
    <property type="molecule type" value="Genomic_DNA"/>
</dbReference>
<dbReference type="CDD" id="cd14789">
    <property type="entry name" value="Tiki"/>
    <property type="match status" value="1"/>
</dbReference>
<evidence type="ECO:0000256" key="1">
    <source>
        <dbReference type="SAM" id="SignalP"/>
    </source>
</evidence>